<keyword evidence="2" id="KW-0695">RNA-directed DNA polymerase</keyword>
<feature type="domain" description="RNase H type-1" evidence="1">
    <location>
        <begin position="8"/>
        <end position="54"/>
    </location>
</feature>
<reference evidence="2 3" key="1">
    <citation type="journal article" date="2018" name="Front. Plant Sci.">
        <title>Red Clover (Trifolium pratense) and Zigzag Clover (T. medium) - A Picture of Genomic Similarities and Differences.</title>
        <authorList>
            <person name="Dluhosova J."/>
            <person name="Istvanek J."/>
            <person name="Nedelnik J."/>
            <person name="Repkova J."/>
        </authorList>
    </citation>
    <scope>NUCLEOTIDE SEQUENCE [LARGE SCALE GENOMIC DNA]</scope>
    <source>
        <strain evidence="3">cv. 10/8</strain>
        <tissue evidence="2">Leaf</tissue>
    </source>
</reference>
<dbReference type="Proteomes" id="UP000265520">
    <property type="component" value="Unassembled WGS sequence"/>
</dbReference>
<comment type="caution">
    <text evidence="2">The sequence shown here is derived from an EMBL/GenBank/DDBJ whole genome shotgun (WGS) entry which is preliminary data.</text>
</comment>
<dbReference type="AlphaFoldDB" id="A0A392S559"/>
<dbReference type="GO" id="GO:0003676">
    <property type="term" value="F:nucleic acid binding"/>
    <property type="evidence" value="ECO:0007669"/>
    <property type="project" value="InterPro"/>
</dbReference>
<dbReference type="EMBL" id="LXQA010318715">
    <property type="protein sequence ID" value="MCI43537.1"/>
    <property type="molecule type" value="Genomic_DNA"/>
</dbReference>
<name>A0A392S559_9FABA</name>
<evidence type="ECO:0000313" key="2">
    <source>
        <dbReference type="EMBL" id="MCI43537.1"/>
    </source>
</evidence>
<organism evidence="2 3">
    <name type="scientific">Trifolium medium</name>
    <dbReference type="NCBI Taxonomy" id="97028"/>
    <lineage>
        <taxon>Eukaryota</taxon>
        <taxon>Viridiplantae</taxon>
        <taxon>Streptophyta</taxon>
        <taxon>Embryophyta</taxon>
        <taxon>Tracheophyta</taxon>
        <taxon>Spermatophyta</taxon>
        <taxon>Magnoliopsida</taxon>
        <taxon>eudicotyledons</taxon>
        <taxon>Gunneridae</taxon>
        <taxon>Pentapetalae</taxon>
        <taxon>rosids</taxon>
        <taxon>fabids</taxon>
        <taxon>Fabales</taxon>
        <taxon>Fabaceae</taxon>
        <taxon>Papilionoideae</taxon>
        <taxon>50 kb inversion clade</taxon>
        <taxon>NPAAA clade</taxon>
        <taxon>Hologalegina</taxon>
        <taxon>IRL clade</taxon>
        <taxon>Trifolieae</taxon>
        <taxon>Trifolium</taxon>
    </lineage>
</organism>
<protein>
    <submittedName>
        <fullName evidence="2">RNA-directed DNA polymerase (Reverse transcriptase)</fullName>
    </submittedName>
</protein>
<evidence type="ECO:0000259" key="1">
    <source>
        <dbReference type="Pfam" id="PF13456"/>
    </source>
</evidence>
<accession>A0A392S559</accession>
<proteinExistence type="predicted"/>
<dbReference type="GO" id="GO:0004523">
    <property type="term" value="F:RNA-DNA hybrid ribonuclease activity"/>
    <property type="evidence" value="ECO:0007669"/>
    <property type="project" value="InterPro"/>
</dbReference>
<keyword evidence="2" id="KW-0548">Nucleotidyltransferase</keyword>
<keyword evidence="3" id="KW-1185">Reference proteome</keyword>
<dbReference type="GO" id="GO:0003964">
    <property type="term" value="F:RNA-directed DNA polymerase activity"/>
    <property type="evidence" value="ECO:0007669"/>
    <property type="project" value="UniProtKB-KW"/>
</dbReference>
<feature type="non-terminal residue" evidence="2">
    <location>
        <position position="56"/>
    </location>
</feature>
<keyword evidence="2" id="KW-0808">Transferase</keyword>
<sequence length="56" mass="6236">MERWVKLNCDGTHKTSINLSGCGDLLRDNSGTCLVSYARKIGACDTLHAEMWGMYI</sequence>
<dbReference type="Pfam" id="PF13456">
    <property type="entry name" value="RVT_3"/>
    <property type="match status" value="1"/>
</dbReference>
<evidence type="ECO:0000313" key="3">
    <source>
        <dbReference type="Proteomes" id="UP000265520"/>
    </source>
</evidence>
<dbReference type="InterPro" id="IPR002156">
    <property type="entry name" value="RNaseH_domain"/>
</dbReference>